<evidence type="ECO:0000313" key="1">
    <source>
        <dbReference type="EMBL" id="KAF4331789.1"/>
    </source>
</evidence>
<reference evidence="1" key="2">
    <citation type="submission" date="2020-02" db="EMBL/GenBank/DDBJ databases">
        <title>Identification and distribution of gene clusters putatively required for synthesis of sphingolipid metabolism inhibitors in phylogenetically diverse species of the filamentous fungus Fusarium.</title>
        <authorList>
            <person name="Kim H.-S."/>
            <person name="Busman M."/>
            <person name="Brown D.W."/>
            <person name="Divon H."/>
            <person name="Uhlig S."/>
            <person name="Proctor R.H."/>
        </authorList>
    </citation>
    <scope>NUCLEOTIDE SEQUENCE</scope>
    <source>
        <strain evidence="1">NRRL 25174</strain>
    </source>
</reference>
<evidence type="ECO:0000313" key="2">
    <source>
        <dbReference type="Proteomes" id="UP000730481"/>
    </source>
</evidence>
<accession>A0A9P5A4X1</accession>
<dbReference type="Gene3D" id="2.130.10.10">
    <property type="entry name" value="YVTN repeat-like/Quinoprotein amine dehydrogenase"/>
    <property type="match status" value="1"/>
</dbReference>
<dbReference type="InterPro" id="IPR011047">
    <property type="entry name" value="Quinoprotein_ADH-like_sf"/>
</dbReference>
<sequence length="396" mass="42180">MTAFNTTPGDHNSESAGCSEYAIASSTRCTTNSASVVMAGRGPVDITDIAFKKQEMGVNDYLPVIWNFSPSGHTTVNTVLSDKYLYVGSMGSVYRLAKHKGDKQAEQPLKGYGVREVSLAISEDATLLYVATSGYLISLDPISLAIQWYRAVPDWNDKIRILLKKDRIYTGSGGTLHAWTLNGVIIKKQSITMGCADIRIDICPDAGILVAGTSGLISAFELPDLSSLRWSQRVPNEGGSETTAVACGDDVVYAADAGWIYQLDATDSGEILNKQDFTSSAGTAEVNLTLVKSLNRLYAGCNGYGICMEADTLKAIYITNLVSSGSSVTSVLAVGFTAIFGSKGRVFQLDANGDLVAANQLSGYGSGNVSLAFQAPYRLWACPAGYVVAMIMLELP</sequence>
<proteinExistence type="predicted"/>
<keyword evidence="2" id="KW-1185">Reference proteome</keyword>
<protein>
    <submittedName>
        <fullName evidence="1">Uncharacterized protein</fullName>
    </submittedName>
</protein>
<organism evidence="1 2">
    <name type="scientific">Fusarium beomiforme</name>
    <dbReference type="NCBI Taxonomy" id="44412"/>
    <lineage>
        <taxon>Eukaryota</taxon>
        <taxon>Fungi</taxon>
        <taxon>Dikarya</taxon>
        <taxon>Ascomycota</taxon>
        <taxon>Pezizomycotina</taxon>
        <taxon>Sordariomycetes</taxon>
        <taxon>Hypocreomycetidae</taxon>
        <taxon>Hypocreales</taxon>
        <taxon>Nectriaceae</taxon>
        <taxon>Fusarium</taxon>
        <taxon>Fusarium burgessii species complex</taxon>
    </lineage>
</organism>
<dbReference type="InterPro" id="IPR015943">
    <property type="entry name" value="WD40/YVTN_repeat-like_dom_sf"/>
</dbReference>
<gene>
    <name evidence="1" type="ORF">FBEOM_14439</name>
</gene>
<comment type="caution">
    <text evidence="1">The sequence shown here is derived from an EMBL/GenBank/DDBJ whole genome shotgun (WGS) entry which is preliminary data.</text>
</comment>
<reference evidence="1" key="1">
    <citation type="journal article" date="2017" name="Mycologia">
        <title>Fusarium algeriense, sp. nov., a novel toxigenic crown rot pathogen of durum wheat from Algeria is nested in the Fusarium burgessii species complex.</title>
        <authorList>
            <person name="Laraba I."/>
            <person name="Keddad A."/>
            <person name="Boureghda H."/>
            <person name="Abdallah N."/>
            <person name="Vaughan M.M."/>
            <person name="Proctor R.H."/>
            <person name="Busman M."/>
            <person name="O'Donnell K."/>
        </authorList>
    </citation>
    <scope>NUCLEOTIDE SEQUENCE</scope>
    <source>
        <strain evidence="1">NRRL 25174</strain>
    </source>
</reference>
<dbReference type="OrthoDB" id="5336044at2759"/>
<dbReference type="Proteomes" id="UP000730481">
    <property type="component" value="Unassembled WGS sequence"/>
</dbReference>
<dbReference type="SUPFAM" id="SSF50998">
    <property type="entry name" value="Quinoprotein alcohol dehydrogenase-like"/>
    <property type="match status" value="1"/>
</dbReference>
<name>A0A9P5A4X1_9HYPO</name>
<dbReference type="AlphaFoldDB" id="A0A9P5A4X1"/>
<dbReference type="EMBL" id="PVQB02001399">
    <property type="protein sequence ID" value="KAF4331789.1"/>
    <property type="molecule type" value="Genomic_DNA"/>
</dbReference>